<organism evidence="1 2">
    <name type="scientific">Striga asiatica</name>
    <name type="common">Asiatic witchweed</name>
    <name type="synonym">Buchnera asiatica</name>
    <dbReference type="NCBI Taxonomy" id="4170"/>
    <lineage>
        <taxon>Eukaryota</taxon>
        <taxon>Viridiplantae</taxon>
        <taxon>Streptophyta</taxon>
        <taxon>Embryophyta</taxon>
        <taxon>Tracheophyta</taxon>
        <taxon>Spermatophyta</taxon>
        <taxon>Magnoliopsida</taxon>
        <taxon>eudicotyledons</taxon>
        <taxon>Gunneridae</taxon>
        <taxon>Pentapetalae</taxon>
        <taxon>asterids</taxon>
        <taxon>lamiids</taxon>
        <taxon>Lamiales</taxon>
        <taxon>Orobanchaceae</taxon>
        <taxon>Buchnereae</taxon>
        <taxon>Striga</taxon>
    </lineage>
</organism>
<sequence>MSEELASAFKDRKPDRSIVNDLYKRTYEESAVLTLERDRQKSDLEDIGDRHEHHLEAMKQEMEILKKNHTLQFDEGFAISLEHRREASQLEEKEIGYAKGFKMGEEKGIKVGKEMGEGSEVIKAANLVEAKWAGAIRWVLKTIER</sequence>
<keyword evidence="2" id="KW-1185">Reference proteome</keyword>
<evidence type="ECO:0000313" key="1">
    <source>
        <dbReference type="EMBL" id="GER42878.1"/>
    </source>
</evidence>
<protein>
    <submittedName>
        <fullName evidence="1">B-block binding subunit of TFIIIC</fullName>
    </submittedName>
</protein>
<proteinExistence type="predicted"/>
<dbReference type="AlphaFoldDB" id="A0A5A7QD05"/>
<comment type="caution">
    <text evidence="1">The sequence shown here is derived from an EMBL/GenBank/DDBJ whole genome shotgun (WGS) entry which is preliminary data.</text>
</comment>
<accession>A0A5A7QD05</accession>
<reference evidence="2" key="1">
    <citation type="journal article" date="2019" name="Curr. Biol.">
        <title>Genome Sequence of Striga asiatica Provides Insight into the Evolution of Plant Parasitism.</title>
        <authorList>
            <person name="Yoshida S."/>
            <person name="Kim S."/>
            <person name="Wafula E.K."/>
            <person name="Tanskanen J."/>
            <person name="Kim Y.M."/>
            <person name="Honaas L."/>
            <person name="Yang Z."/>
            <person name="Spallek T."/>
            <person name="Conn C.E."/>
            <person name="Ichihashi Y."/>
            <person name="Cheong K."/>
            <person name="Cui S."/>
            <person name="Der J.P."/>
            <person name="Gundlach H."/>
            <person name="Jiao Y."/>
            <person name="Hori C."/>
            <person name="Ishida J.K."/>
            <person name="Kasahara H."/>
            <person name="Kiba T."/>
            <person name="Kim M.S."/>
            <person name="Koo N."/>
            <person name="Laohavisit A."/>
            <person name="Lee Y.H."/>
            <person name="Lumba S."/>
            <person name="McCourt P."/>
            <person name="Mortimer J.C."/>
            <person name="Mutuku J.M."/>
            <person name="Nomura T."/>
            <person name="Sasaki-Sekimoto Y."/>
            <person name="Seto Y."/>
            <person name="Wang Y."/>
            <person name="Wakatake T."/>
            <person name="Sakakibara H."/>
            <person name="Demura T."/>
            <person name="Yamaguchi S."/>
            <person name="Yoneyama K."/>
            <person name="Manabe R.I."/>
            <person name="Nelson D.C."/>
            <person name="Schulman A.H."/>
            <person name="Timko M.P."/>
            <person name="dePamphilis C.W."/>
            <person name="Choi D."/>
            <person name="Shirasu K."/>
        </authorList>
    </citation>
    <scope>NUCLEOTIDE SEQUENCE [LARGE SCALE GENOMIC DNA]</scope>
    <source>
        <strain evidence="2">cv. UVA1</strain>
    </source>
</reference>
<dbReference type="Proteomes" id="UP000325081">
    <property type="component" value="Unassembled WGS sequence"/>
</dbReference>
<dbReference type="EMBL" id="BKCP01006482">
    <property type="protein sequence ID" value="GER42878.1"/>
    <property type="molecule type" value="Genomic_DNA"/>
</dbReference>
<gene>
    <name evidence="1" type="ORF">STAS_19695</name>
</gene>
<name>A0A5A7QD05_STRAF</name>
<evidence type="ECO:0000313" key="2">
    <source>
        <dbReference type="Proteomes" id="UP000325081"/>
    </source>
</evidence>
<feature type="non-terminal residue" evidence="1">
    <location>
        <position position="145"/>
    </location>
</feature>